<keyword evidence="4" id="KW-1185">Reference proteome</keyword>
<reference evidence="4" key="1">
    <citation type="journal article" date="2019" name="Int. J. Syst. Evol. Microbiol.">
        <title>The Global Catalogue of Microorganisms (GCM) 10K type strain sequencing project: providing services to taxonomists for standard genome sequencing and annotation.</title>
        <authorList>
            <consortium name="The Broad Institute Genomics Platform"/>
            <consortium name="The Broad Institute Genome Sequencing Center for Infectious Disease"/>
            <person name="Wu L."/>
            <person name="Ma J."/>
        </authorList>
    </citation>
    <scope>NUCLEOTIDE SEQUENCE [LARGE SCALE GENOMIC DNA]</scope>
    <source>
        <strain evidence="4">ZS-22-S1</strain>
    </source>
</reference>
<name>A0ABV9RVI7_9PSEU</name>
<dbReference type="InterPro" id="IPR008872">
    <property type="entry name" value="Toxin_P42"/>
</dbReference>
<evidence type="ECO:0000256" key="1">
    <source>
        <dbReference type="SAM" id="MobiDB-lite"/>
    </source>
</evidence>
<evidence type="ECO:0000313" key="3">
    <source>
        <dbReference type="EMBL" id="MFC4852942.1"/>
    </source>
</evidence>
<proteinExistence type="predicted"/>
<protein>
    <recommendedName>
        <fullName evidence="2">Insecticidal crystal toxin domain-containing protein</fullName>
    </recommendedName>
</protein>
<gene>
    <name evidence="3" type="ORF">ACFPCV_05450</name>
</gene>
<dbReference type="Pfam" id="PF05431">
    <property type="entry name" value="Toxin_10"/>
    <property type="match status" value="1"/>
</dbReference>
<dbReference type="RefSeq" id="WP_378054892.1">
    <property type="nucleotide sequence ID" value="NZ_JBHSIS010000002.1"/>
</dbReference>
<dbReference type="EMBL" id="JBHSIS010000002">
    <property type="protein sequence ID" value="MFC4852942.1"/>
    <property type="molecule type" value="Genomic_DNA"/>
</dbReference>
<feature type="region of interest" description="Disordered" evidence="1">
    <location>
        <begin position="360"/>
        <end position="389"/>
    </location>
</feature>
<evidence type="ECO:0000259" key="2">
    <source>
        <dbReference type="Pfam" id="PF05431"/>
    </source>
</evidence>
<comment type="caution">
    <text evidence="3">The sequence shown here is derived from an EMBL/GenBank/DDBJ whole genome shotgun (WGS) entry which is preliminary data.</text>
</comment>
<feature type="domain" description="Insecticidal crystal toxin" evidence="2">
    <location>
        <begin position="189"/>
        <end position="354"/>
    </location>
</feature>
<dbReference type="Proteomes" id="UP001595859">
    <property type="component" value="Unassembled WGS sequence"/>
</dbReference>
<organism evidence="3 4">
    <name type="scientific">Actinophytocola glycyrrhizae</name>
    <dbReference type="NCBI Taxonomy" id="2044873"/>
    <lineage>
        <taxon>Bacteria</taxon>
        <taxon>Bacillati</taxon>
        <taxon>Actinomycetota</taxon>
        <taxon>Actinomycetes</taxon>
        <taxon>Pseudonocardiales</taxon>
        <taxon>Pseudonocardiaceae</taxon>
    </lineage>
</organism>
<accession>A0ABV9RVI7</accession>
<sequence>MATTPEVGRTYRLRNKAKPGSYLAHAHPAAKDKAPTFAPYPANVNKTVLLLNPSVCPEDTGVTCQKSYREPANSFTTFDKFSMSTLGASAGDRDTDWYVTADGDHVRLRSAANSKYLWVDERQIMNEKVLYCAVDTEKRDDGLDMWTLEEVQAFDKVLAVKDQPAPTIKVPKLTDGNQPPQYTEMIEAGKAVVPWTILGDDEGHDIKWRREQSPYVIIRRQVRWKLVGFTGYPANTQEQFGVTTTVGVQEQKTEEIDKTLNISVSREAGMDIKGFSAKARVTVQAGLHIKVGTTTTKSYSESRTYTKTVGPAKNNFHVAGWIQESVYTWYYADGREFFDYVVADPNRYVASTYPDAPITGRTTDVPDLSVPVQRPPETVSVDQHVPATL</sequence>
<evidence type="ECO:0000313" key="4">
    <source>
        <dbReference type="Proteomes" id="UP001595859"/>
    </source>
</evidence>